<gene>
    <name evidence="2" type="ORF">DSCO28_42100</name>
</gene>
<protein>
    <recommendedName>
        <fullName evidence="4">Transposase</fullName>
    </recommendedName>
</protein>
<dbReference type="Proteomes" id="UP000425960">
    <property type="component" value="Chromosome"/>
</dbReference>
<dbReference type="AlphaFoldDB" id="A0A5K7ZTZ0"/>
<accession>A0A5K7ZTZ0</accession>
<evidence type="ECO:0000313" key="3">
    <source>
        <dbReference type="Proteomes" id="UP000425960"/>
    </source>
</evidence>
<name>A0A5K7ZTZ0_9BACT</name>
<evidence type="ECO:0000256" key="1">
    <source>
        <dbReference type="SAM" id="MobiDB-lite"/>
    </source>
</evidence>
<dbReference type="InterPro" id="IPR011518">
    <property type="entry name" value="Transposase_36"/>
</dbReference>
<dbReference type="KEGG" id="dov:DSCO28_42100"/>
<proteinExistence type="predicted"/>
<evidence type="ECO:0000313" key="2">
    <source>
        <dbReference type="EMBL" id="BBO83644.1"/>
    </source>
</evidence>
<dbReference type="Pfam" id="PF07592">
    <property type="entry name" value="DDE_Tnp_ISAZ013"/>
    <property type="match status" value="1"/>
</dbReference>
<organism evidence="2 3">
    <name type="scientific">Desulfosarcina ovata subsp. sediminis</name>
    <dbReference type="NCBI Taxonomy" id="885957"/>
    <lineage>
        <taxon>Bacteria</taxon>
        <taxon>Pseudomonadati</taxon>
        <taxon>Thermodesulfobacteriota</taxon>
        <taxon>Desulfobacteria</taxon>
        <taxon>Desulfobacterales</taxon>
        <taxon>Desulfosarcinaceae</taxon>
        <taxon>Desulfosarcina</taxon>
    </lineage>
</organism>
<sequence>MDAKANVNIGPFSRGGYSRNSVNACDHDFKPDTVLKPFGIFFPALDETYLYFTESNITADFIVDTLEDLWPMINARFKPHTIVINMDNGPENNSRRTQFMKRLVAFAVKNEVSLSLVYYPPYHSKYIRCGKSSRPDLWEGRRVTGTSTRNGDGKKPPRVKRPLAGRKIMIISSNIFIVEKQPHRLILLIWQHLNEIINFSWQKNYIISRRY</sequence>
<evidence type="ECO:0008006" key="4">
    <source>
        <dbReference type="Google" id="ProtNLM"/>
    </source>
</evidence>
<feature type="region of interest" description="Disordered" evidence="1">
    <location>
        <begin position="139"/>
        <end position="160"/>
    </location>
</feature>
<dbReference type="EMBL" id="AP021876">
    <property type="protein sequence ID" value="BBO83644.1"/>
    <property type="molecule type" value="Genomic_DNA"/>
</dbReference>
<reference evidence="2 3" key="1">
    <citation type="submission" date="2019-11" db="EMBL/GenBank/DDBJ databases">
        <title>Comparative genomics of hydrocarbon-degrading Desulfosarcina strains.</title>
        <authorList>
            <person name="Watanabe M."/>
            <person name="Kojima H."/>
            <person name="Fukui M."/>
        </authorList>
    </citation>
    <scope>NUCLEOTIDE SEQUENCE [LARGE SCALE GENOMIC DNA]</scope>
    <source>
        <strain evidence="2 3">28bB2T</strain>
    </source>
</reference>